<dbReference type="Proteomes" id="UP000807469">
    <property type="component" value="Unassembled WGS sequence"/>
</dbReference>
<proteinExistence type="predicted"/>
<dbReference type="PROSITE" id="PS50181">
    <property type="entry name" value="FBOX"/>
    <property type="match status" value="1"/>
</dbReference>
<evidence type="ECO:0000313" key="2">
    <source>
        <dbReference type="EMBL" id="KAF9473966.1"/>
    </source>
</evidence>
<keyword evidence="3" id="KW-1185">Reference proteome</keyword>
<sequence>MTDTTFLSLPEDLHINIMAEMDARSLIRCAMTCKDLYETLRSSVVLEYRLQLYFDGLEDSGTSTSSISSRISDLRSYRQAWFRQEWRVLPDTLGFSSRYHNFDSYKVGGGVVSVKGGEYFQVVWLPNSRTGAGHAIEHKFSSRNRDVEFCTDPTQDAIAILEDGFWETELEFDVPGGQESYFRINIHIRTLTTNANHPLANKGILTFLDQSCNHYDKTIHNPKFEFSHDTLVLWTGDYVPRLLIWNWKTGQLLEDFRFDIRTPRSICMVIPTDVDDFGLLGSSDFAFLTRPVGFGTIEIYKLKPSIHLATLHLPSYAQGITVESLIIRSHSNPIHAYKDPRGPFTVNAEEQIYVFEVLYEYPESDMGLQQFSMTISVHQRIFMEYCAYDTVKRKPAVNVPWDVWGPSNSAVDTSFIRIWGSRPSHGQRVLCFPNSSLSTNHIEIRDFTLGAVLAASGAELPFHLGRERPAGVLVRSNTISIADVPLFAEDVVGKLPYVSYSLMLKRRDFDIIMLCEEGIVGIMFERTRVLALTY</sequence>
<dbReference type="AlphaFoldDB" id="A0A9P5YRS7"/>
<organism evidence="2 3">
    <name type="scientific">Pholiota conissans</name>
    <dbReference type="NCBI Taxonomy" id="109636"/>
    <lineage>
        <taxon>Eukaryota</taxon>
        <taxon>Fungi</taxon>
        <taxon>Dikarya</taxon>
        <taxon>Basidiomycota</taxon>
        <taxon>Agaricomycotina</taxon>
        <taxon>Agaricomycetes</taxon>
        <taxon>Agaricomycetidae</taxon>
        <taxon>Agaricales</taxon>
        <taxon>Agaricineae</taxon>
        <taxon>Strophariaceae</taxon>
        <taxon>Pholiota</taxon>
    </lineage>
</organism>
<comment type="caution">
    <text evidence="2">The sequence shown here is derived from an EMBL/GenBank/DDBJ whole genome shotgun (WGS) entry which is preliminary data.</text>
</comment>
<evidence type="ECO:0000259" key="1">
    <source>
        <dbReference type="PROSITE" id="PS50181"/>
    </source>
</evidence>
<dbReference type="InterPro" id="IPR036047">
    <property type="entry name" value="F-box-like_dom_sf"/>
</dbReference>
<dbReference type="OrthoDB" id="2745718at2759"/>
<dbReference type="SUPFAM" id="SSF81383">
    <property type="entry name" value="F-box domain"/>
    <property type="match status" value="1"/>
</dbReference>
<reference evidence="2" key="1">
    <citation type="submission" date="2020-11" db="EMBL/GenBank/DDBJ databases">
        <authorList>
            <consortium name="DOE Joint Genome Institute"/>
            <person name="Ahrendt S."/>
            <person name="Riley R."/>
            <person name="Andreopoulos W."/>
            <person name="Labutti K."/>
            <person name="Pangilinan J."/>
            <person name="Ruiz-Duenas F.J."/>
            <person name="Barrasa J.M."/>
            <person name="Sanchez-Garcia M."/>
            <person name="Camarero S."/>
            <person name="Miyauchi S."/>
            <person name="Serrano A."/>
            <person name="Linde D."/>
            <person name="Babiker R."/>
            <person name="Drula E."/>
            <person name="Ayuso-Fernandez I."/>
            <person name="Pacheco R."/>
            <person name="Padilla G."/>
            <person name="Ferreira P."/>
            <person name="Barriuso J."/>
            <person name="Kellner H."/>
            <person name="Castanera R."/>
            <person name="Alfaro M."/>
            <person name="Ramirez L."/>
            <person name="Pisabarro A.G."/>
            <person name="Kuo A."/>
            <person name="Tritt A."/>
            <person name="Lipzen A."/>
            <person name="He G."/>
            <person name="Yan M."/>
            <person name="Ng V."/>
            <person name="Cullen D."/>
            <person name="Martin F."/>
            <person name="Rosso M.-N."/>
            <person name="Henrissat B."/>
            <person name="Hibbett D."/>
            <person name="Martinez A.T."/>
            <person name="Grigoriev I.V."/>
        </authorList>
    </citation>
    <scope>NUCLEOTIDE SEQUENCE</scope>
    <source>
        <strain evidence="2">CIRM-BRFM 674</strain>
    </source>
</reference>
<feature type="domain" description="F-box" evidence="1">
    <location>
        <begin position="3"/>
        <end position="49"/>
    </location>
</feature>
<protein>
    <recommendedName>
        <fullName evidence="1">F-box domain-containing protein</fullName>
    </recommendedName>
</protein>
<dbReference type="EMBL" id="MU155405">
    <property type="protein sequence ID" value="KAF9473966.1"/>
    <property type="molecule type" value="Genomic_DNA"/>
</dbReference>
<name>A0A9P5YRS7_9AGAR</name>
<accession>A0A9P5YRS7</accession>
<dbReference type="CDD" id="cd09917">
    <property type="entry name" value="F-box_SF"/>
    <property type="match status" value="1"/>
</dbReference>
<evidence type="ECO:0000313" key="3">
    <source>
        <dbReference type="Proteomes" id="UP000807469"/>
    </source>
</evidence>
<dbReference type="Pfam" id="PF00646">
    <property type="entry name" value="F-box"/>
    <property type="match status" value="1"/>
</dbReference>
<dbReference type="InterPro" id="IPR001810">
    <property type="entry name" value="F-box_dom"/>
</dbReference>
<gene>
    <name evidence="2" type="ORF">BDN70DRAFT_997355</name>
</gene>